<organism evidence="1">
    <name type="scientific">Gibberella zeae (strain ATCC MYA-4620 / CBS 123657 / FGSC 9075 / NRRL 31084 / PH-1)</name>
    <name type="common">Wheat head blight fungus</name>
    <name type="synonym">Fusarium graminearum</name>
    <dbReference type="NCBI Taxonomy" id="229533"/>
    <lineage>
        <taxon>Eukaryota</taxon>
        <taxon>Fungi</taxon>
        <taxon>Dikarya</taxon>
        <taxon>Ascomycota</taxon>
        <taxon>Pezizomycotina</taxon>
        <taxon>Sordariomycetes</taxon>
        <taxon>Hypocreomycetidae</taxon>
        <taxon>Hypocreales</taxon>
        <taxon>Nectriaceae</taxon>
        <taxon>Fusarium</taxon>
    </lineage>
</organism>
<accession>A0A098DJ86</accession>
<dbReference type="EMBL" id="HG970333">
    <property type="status" value="NOT_ANNOTATED_CDS"/>
    <property type="molecule type" value="Genomic_DNA"/>
</dbReference>
<reference evidence="1" key="3">
    <citation type="submission" date="2017-01" db="UniProtKB">
        <authorList>
            <consortium name="EnsemblFungi"/>
        </authorList>
    </citation>
    <scope>IDENTIFICATION</scope>
    <source>
        <strain evidence="1">PH-1 / ATCC MYA-4620 / FGSC 9075 / NRRL 31084</strain>
    </source>
</reference>
<dbReference type="EnsemblFungi" id="CEF79023">
    <property type="protein sequence ID" value="CEF79023"/>
    <property type="gene ID" value="FGRRES_15223"/>
</dbReference>
<accession>A0A0E0S698</accession>
<dbReference type="AlphaFoldDB" id="A0A098DJ86"/>
<name>A0A098DJ86_GIBZE</name>
<reference evidence="1" key="1">
    <citation type="journal article" date="2007" name="Science">
        <title>The Fusarium graminearum genome reveals a link between localized polymorphism and pathogen specialization.</title>
        <authorList>
            <person name="Cuomo C.A."/>
            <person name="Gueldener U."/>
            <person name="Xu J.-R."/>
            <person name="Trail F."/>
            <person name="Turgeon B.G."/>
            <person name="Di Pietro A."/>
            <person name="Walton J.D."/>
            <person name="Ma L.-J."/>
            <person name="Baker S.E."/>
            <person name="Rep M."/>
            <person name="Adam G."/>
            <person name="Antoniw J."/>
            <person name="Baldwin T."/>
            <person name="Calvo S.E."/>
            <person name="Chang Y.-L."/>
            <person name="DeCaprio D."/>
            <person name="Gale L.R."/>
            <person name="Gnerre S."/>
            <person name="Goswami R.S."/>
            <person name="Hammond-Kosack K."/>
            <person name="Harris L.J."/>
            <person name="Hilburn K."/>
            <person name="Kennell J.C."/>
            <person name="Kroken S."/>
            <person name="Magnuson J.K."/>
            <person name="Mannhaupt G."/>
            <person name="Mauceli E.W."/>
            <person name="Mewes H.-W."/>
            <person name="Mitterbauer R."/>
            <person name="Muehlbauer G."/>
            <person name="Muensterkoetter M."/>
            <person name="Nelson D."/>
            <person name="O'Donnell K."/>
            <person name="Ouellet T."/>
            <person name="Qi W."/>
            <person name="Quesneville H."/>
            <person name="Roncero M.I.G."/>
            <person name="Seong K.-Y."/>
            <person name="Tetko I.V."/>
            <person name="Urban M."/>
            <person name="Waalwijk C."/>
            <person name="Ward T.J."/>
            <person name="Yao J."/>
            <person name="Birren B.W."/>
            <person name="Kistler H.C."/>
        </authorList>
    </citation>
    <scope>NUCLEOTIDE SEQUENCE [LARGE SCALE GENOMIC DNA]</scope>
    <source>
        <strain evidence="1">PH-1 / ATCC MYA-4620 / FGSC 9075 / NRRL 31084</strain>
    </source>
</reference>
<proteinExistence type="predicted"/>
<reference evidence="1" key="2">
    <citation type="journal article" date="2010" name="Nature">
        <title>Comparative genomics reveals mobile pathogenicity chromosomes in Fusarium.</title>
        <authorList>
            <person name="Ma L.J."/>
            <person name="van der Does H.C."/>
            <person name="Borkovich K.A."/>
            <person name="Coleman J.J."/>
            <person name="Daboussi M.J."/>
            <person name="Di Pietro A."/>
            <person name="Dufresne M."/>
            <person name="Freitag M."/>
            <person name="Grabherr M."/>
            <person name="Henrissat B."/>
            <person name="Houterman P.M."/>
            <person name="Kang S."/>
            <person name="Shim W.B."/>
            <person name="Woloshuk C."/>
            <person name="Xie X."/>
            <person name="Xu J.R."/>
            <person name="Antoniw J."/>
            <person name="Baker S.E."/>
            <person name="Bluhm B.H."/>
            <person name="Breakspear A."/>
            <person name="Brown D.W."/>
            <person name="Butchko R.A."/>
            <person name="Chapman S."/>
            <person name="Coulson R."/>
            <person name="Coutinho P.M."/>
            <person name="Danchin E.G."/>
            <person name="Diener A."/>
            <person name="Gale L.R."/>
            <person name="Gardiner D.M."/>
            <person name="Goff S."/>
            <person name="Hammond-Kosack K.E."/>
            <person name="Hilburn K."/>
            <person name="Hua-Van A."/>
            <person name="Jonkers W."/>
            <person name="Kazan K."/>
            <person name="Kodira C.D."/>
            <person name="Koehrsen M."/>
            <person name="Kumar L."/>
            <person name="Lee Y.H."/>
            <person name="Li L."/>
            <person name="Manners J.M."/>
            <person name="Miranda-Saavedra D."/>
            <person name="Mukherjee M."/>
            <person name="Park G."/>
            <person name="Park J."/>
            <person name="Park S.Y."/>
            <person name="Proctor R.H."/>
            <person name="Regev A."/>
            <person name="Ruiz-Roldan M.C."/>
            <person name="Sain D."/>
            <person name="Sakthikumar S."/>
            <person name="Sykes S."/>
            <person name="Schwartz D.C."/>
            <person name="Turgeon B.G."/>
            <person name="Wapinski I."/>
            <person name="Yoder O."/>
            <person name="Young S."/>
            <person name="Zeng Q."/>
            <person name="Zhou S."/>
            <person name="Galagan J."/>
            <person name="Cuomo C.A."/>
            <person name="Kistler H.C."/>
            <person name="Rep M."/>
        </authorList>
    </citation>
    <scope>GENOME REANNOTATION</scope>
    <source>
        <strain evidence="1">PH-1 / ATCC MYA-4620 / FGSC 9075 / NRRL 31084</strain>
    </source>
</reference>
<evidence type="ECO:0000313" key="1">
    <source>
        <dbReference type="EnsemblFungi" id="CEF79023"/>
    </source>
</evidence>
<protein>
    <submittedName>
        <fullName evidence="1">Uncharacterized protein</fullName>
    </submittedName>
</protein>
<sequence length="58" mass="6384">MYMAITNASCCPYNLVPTIYCATSLFQGVVALLTTDERSNLLFEHTVPSLRVSEKVAT</sequence>